<accession>A0A6C0L930</accession>
<dbReference type="AlphaFoldDB" id="A0A6C0L930"/>
<feature type="domain" description="DUF5672" evidence="1">
    <location>
        <begin position="27"/>
        <end position="155"/>
    </location>
</feature>
<evidence type="ECO:0000259" key="1">
    <source>
        <dbReference type="Pfam" id="PF18922"/>
    </source>
</evidence>
<evidence type="ECO:0000313" key="2">
    <source>
        <dbReference type="EMBL" id="QHU26917.1"/>
    </source>
</evidence>
<protein>
    <recommendedName>
        <fullName evidence="1">DUF5672 domain-containing protein</fullName>
    </recommendedName>
</protein>
<reference evidence="2" key="1">
    <citation type="journal article" date="2020" name="Nature">
        <title>Giant virus diversity and host interactions through global metagenomics.</title>
        <authorList>
            <person name="Schulz F."/>
            <person name="Roux S."/>
            <person name="Paez-Espino D."/>
            <person name="Jungbluth S."/>
            <person name="Walsh D.A."/>
            <person name="Denef V.J."/>
            <person name="McMahon K.D."/>
            <person name="Konstantinidis K.T."/>
            <person name="Eloe-Fadrosh E.A."/>
            <person name="Kyrpides N.C."/>
            <person name="Woyke T."/>
        </authorList>
    </citation>
    <scope>NUCLEOTIDE SEQUENCE</scope>
    <source>
        <strain evidence="2">GVMAG-M-3300027759-42</strain>
    </source>
</reference>
<dbReference type="InterPro" id="IPR043729">
    <property type="entry name" value="DUF5672"/>
</dbReference>
<dbReference type="Pfam" id="PF18922">
    <property type="entry name" value="DUF5672"/>
    <property type="match status" value="1"/>
</dbReference>
<name>A0A6C0L930_9ZZZZ</name>
<organism evidence="2">
    <name type="scientific">viral metagenome</name>
    <dbReference type="NCBI Taxonomy" id="1070528"/>
    <lineage>
        <taxon>unclassified sequences</taxon>
        <taxon>metagenomes</taxon>
        <taxon>organismal metagenomes</taxon>
    </lineage>
</organism>
<proteinExistence type="predicted"/>
<sequence>MYGNKNKQFIMDIIDNDLSEYKERINTKNLNVDNLTIADYNDLLTSKEFYDNIPSEIFLIFQTDSVICGENNELIDDFLKYDYVGAPWKDAVGNGGFSLRRKSKTLEIISKCKRGSENEDVYFANPCVSNFKPSMEKAKTFSVEAYYSDKSFGVHKPWAYLTNDEMEEKVKKCAPLKELWELNK</sequence>
<dbReference type="EMBL" id="MN740446">
    <property type="protein sequence ID" value="QHU26917.1"/>
    <property type="molecule type" value="Genomic_DNA"/>
</dbReference>